<protein>
    <submittedName>
        <fullName evidence="2">Uncharacterized protein</fullName>
    </submittedName>
</protein>
<gene>
    <name evidence="2" type="ORF">FM125_11185</name>
</gene>
<accession>A0A1R4JWN9</accession>
<evidence type="ECO:0000313" key="3">
    <source>
        <dbReference type="Proteomes" id="UP000196230"/>
    </source>
</evidence>
<proteinExistence type="predicted"/>
<feature type="region of interest" description="Disordered" evidence="1">
    <location>
        <begin position="51"/>
        <end position="70"/>
    </location>
</feature>
<evidence type="ECO:0000256" key="1">
    <source>
        <dbReference type="SAM" id="MobiDB-lite"/>
    </source>
</evidence>
<evidence type="ECO:0000313" key="2">
    <source>
        <dbReference type="EMBL" id="SJN36681.1"/>
    </source>
</evidence>
<reference evidence="2 3" key="1">
    <citation type="submission" date="2017-02" db="EMBL/GenBank/DDBJ databases">
        <authorList>
            <person name="Peterson S.W."/>
        </authorList>
    </citation>
    <scope>NUCLEOTIDE SEQUENCE [LARGE SCALE GENOMIC DNA]</scope>
    <source>
        <strain evidence="2 3">2B3F</strain>
    </source>
</reference>
<dbReference type="EMBL" id="FUKP01000071">
    <property type="protein sequence ID" value="SJN36681.1"/>
    <property type="molecule type" value="Genomic_DNA"/>
</dbReference>
<sequence length="70" mass="7213">MHVPLESSRCPQACAQTVDNSGRCCGQTEVSGRRRAPVACGNCGPGVSAAARRAEPDGPQEGRCWAPTSA</sequence>
<dbReference type="Proteomes" id="UP000196230">
    <property type="component" value="Unassembled WGS sequence"/>
</dbReference>
<organism evidence="2 3">
    <name type="scientific">Micrococcus lylae</name>
    <dbReference type="NCBI Taxonomy" id="1273"/>
    <lineage>
        <taxon>Bacteria</taxon>
        <taxon>Bacillati</taxon>
        <taxon>Actinomycetota</taxon>
        <taxon>Actinomycetes</taxon>
        <taxon>Micrococcales</taxon>
        <taxon>Micrococcaceae</taxon>
        <taxon>Micrococcus</taxon>
    </lineage>
</organism>
<dbReference type="AlphaFoldDB" id="A0A1R4JWN9"/>
<name>A0A1R4JWN9_9MICC</name>